<dbReference type="GO" id="GO:0008610">
    <property type="term" value="P:lipid biosynthetic process"/>
    <property type="evidence" value="ECO:0007669"/>
    <property type="project" value="TreeGrafter"/>
</dbReference>
<organism evidence="3 4">
    <name type="scientific">Pilimelia anulata</name>
    <dbReference type="NCBI Taxonomy" id="53371"/>
    <lineage>
        <taxon>Bacteria</taxon>
        <taxon>Bacillati</taxon>
        <taxon>Actinomycetota</taxon>
        <taxon>Actinomycetes</taxon>
        <taxon>Micromonosporales</taxon>
        <taxon>Micromonosporaceae</taxon>
        <taxon>Pilimelia</taxon>
    </lineage>
</organism>
<evidence type="ECO:0000313" key="4">
    <source>
        <dbReference type="Proteomes" id="UP000649739"/>
    </source>
</evidence>
<dbReference type="InterPro" id="IPR012223">
    <property type="entry name" value="TEII"/>
</dbReference>
<dbReference type="AlphaFoldDB" id="A0A8J3FAI8"/>
<evidence type="ECO:0000313" key="3">
    <source>
        <dbReference type="EMBL" id="GGJ74920.1"/>
    </source>
</evidence>
<dbReference type="RefSeq" id="WP_189168007.1">
    <property type="nucleotide sequence ID" value="NZ_BMQB01000001.1"/>
</dbReference>
<keyword evidence="4" id="KW-1185">Reference proteome</keyword>
<dbReference type="EMBL" id="BMQB01000001">
    <property type="protein sequence ID" value="GGJ74920.1"/>
    <property type="molecule type" value="Genomic_DNA"/>
</dbReference>
<reference evidence="3" key="2">
    <citation type="submission" date="2020-09" db="EMBL/GenBank/DDBJ databases">
        <authorList>
            <person name="Sun Q."/>
            <person name="Ohkuma M."/>
        </authorList>
    </citation>
    <scope>NUCLEOTIDE SEQUENCE</scope>
    <source>
        <strain evidence="3">JCM 3090</strain>
    </source>
</reference>
<feature type="domain" description="Thioesterase" evidence="2">
    <location>
        <begin position="20"/>
        <end position="234"/>
    </location>
</feature>
<dbReference type="InterPro" id="IPR001031">
    <property type="entry name" value="Thioesterase"/>
</dbReference>
<dbReference type="Gene3D" id="3.40.50.1820">
    <property type="entry name" value="alpha/beta hydrolase"/>
    <property type="match status" value="1"/>
</dbReference>
<comment type="caution">
    <text evidence="3">The sequence shown here is derived from an EMBL/GenBank/DDBJ whole genome shotgun (WGS) entry which is preliminary data.</text>
</comment>
<accession>A0A8J3FAI8</accession>
<sequence length="256" mass="26742">MSADPWLPALGGPAGPAPDVVCFPHAGGAASFFRPWAADARAAGLRLWCAQYPGREDRLDEPPRTDIAALADPLAAAAAGLGEHGLVLFGHSMGALVAYEVARRLDAGTPLALVVSGRRPPAVPPERIRHELADDALVAELAALGGPTLLLSRPDTRAIFLPGIRADLRAAETYRHAPGPLLRAPITAVVGDADGEVGPDLARGWAAHTRGAFALSVQPGDHFYLLPRRRAVLDLLLAGARTAAPALCHPVVVERD</sequence>
<protein>
    <submittedName>
        <fullName evidence="3">Thioesterase</fullName>
    </submittedName>
</protein>
<name>A0A8J3FAI8_9ACTN</name>
<evidence type="ECO:0000259" key="2">
    <source>
        <dbReference type="Pfam" id="PF00975"/>
    </source>
</evidence>
<dbReference type="InterPro" id="IPR029058">
    <property type="entry name" value="AB_hydrolase_fold"/>
</dbReference>
<dbReference type="Proteomes" id="UP000649739">
    <property type="component" value="Unassembled WGS sequence"/>
</dbReference>
<dbReference type="Pfam" id="PF00975">
    <property type="entry name" value="Thioesterase"/>
    <property type="match status" value="1"/>
</dbReference>
<evidence type="ECO:0000256" key="1">
    <source>
        <dbReference type="ARBA" id="ARBA00007169"/>
    </source>
</evidence>
<dbReference type="PANTHER" id="PTHR11487">
    <property type="entry name" value="THIOESTERASE"/>
    <property type="match status" value="1"/>
</dbReference>
<dbReference type="PANTHER" id="PTHR11487:SF0">
    <property type="entry name" value="S-ACYL FATTY ACID SYNTHASE THIOESTERASE, MEDIUM CHAIN"/>
    <property type="match status" value="1"/>
</dbReference>
<comment type="similarity">
    <text evidence="1">Belongs to the thioesterase family.</text>
</comment>
<proteinExistence type="inferred from homology"/>
<gene>
    <name evidence="3" type="ORF">GCM10010123_01120</name>
</gene>
<reference evidence="3" key="1">
    <citation type="journal article" date="2014" name="Int. J. Syst. Evol. Microbiol.">
        <title>Complete genome sequence of Corynebacterium casei LMG S-19264T (=DSM 44701T), isolated from a smear-ripened cheese.</title>
        <authorList>
            <consortium name="US DOE Joint Genome Institute (JGI-PGF)"/>
            <person name="Walter F."/>
            <person name="Albersmeier A."/>
            <person name="Kalinowski J."/>
            <person name="Ruckert C."/>
        </authorList>
    </citation>
    <scope>NUCLEOTIDE SEQUENCE</scope>
    <source>
        <strain evidence="3">JCM 3090</strain>
    </source>
</reference>
<dbReference type="SUPFAM" id="SSF53474">
    <property type="entry name" value="alpha/beta-Hydrolases"/>
    <property type="match status" value="1"/>
</dbReference>